<reference evidence="2" key="2">
    <citation type="submission" date="2020-11" db="EMBL/GenBank/DDBJ databases">
        <authorList>
            <person name="McCartney M.A."/>
            <person name="Auch B."/>
            <person name="Kono T."/>
            <person name="Mallez S."/>
            <person name="Becker A."/>
            <person name="Gohl D.M."/>
            <person name="Silverstein K.A.T."/>
            <person name="Koren S."/>
            <person name="Bechman K.B."/>
            <person name="Herman A."/>
            <person name="Abrahante J.E."/>
            <person name="Garbe J."/>
        </authorList>
    </citation>
    <scope>NUCLEOTIDE SEQUENCE</scope>
    <source>
        <strain evidence="2">Duluth1</strain>
        <tissue evidence="2">Whole animal</tissue>
    </source>
</reference>
<protein>
    <submittedName>
        <fullName evidence="2">Uncharacterized protein</fullName>
    </submittedName>
</protein>
<reference evidence="2" key="1">
    <citation type="journal article" date="2019" name="bioRxiv">
        <title>The Genome of the Zebra Mussel, Dreissena polymorpha: A Resource for Invasive Species Research.</title>
        <authorList>
            <person name="McCartney M.A."/>
            <person name="Auch B."/>
            <person name="Kono T."/>
            <person name="Mallez S."/>
            <person name="Zhang Y."/>
            <person name="Obille A."/>
            <person name="Becker A."/>
            <person name="Abrahante J.E."/>
            <person name="Garbe J."/>
            <person name="Badalamenti J.P."/>
            <person name="Herman A."/>
            <person name="Mangelson H."/>
            <person name="Liachko I."/>
            <person name="Sullivan S."/>
            <person name="Sone E.D."/>
            <person name="Koren S."/>
            <person name="Silverstein K.A.T."/>
            <person name="Beckman K.B."/>
            <person name="Gohl D.M."/>
        </authorList>
    </citation>
    <scope>NUCLEOTIDE SEQUENCE</scope>
    <source>
        <strain evidence="2">Duluth1</strain>
        <tissue evidence="2">Whole animal</tissue>
    </source>
</reference>
<evidence type="ECO:0000256" key="1">
    <source>
        <dbReference type="SAM" id="Phobius"/>
    </source>
</evidence>
<proteinExistence type="predicted"/>
<dbReference type="Proteomes" id="UP000828390">
    <property type="component" value="Unassembled WGS sequence"/>
</dbReference>
<feature type="transmembrane region" description="Helical" evidence="1">
    <location>
        <begin position="60"/>
        <end position="81"/>
    </location>
</feature>
<organism evidence="2 3">
    <name type="scientific">Dreissena polymorpha</name>
    <name type="common">Zebra mussel</name>
    <name type="synonym">Mytilus polymorpha</name>
    <dbReference type="NCBI Taxonomy" id="45954"/>
    <lineage>
        <taxon>Eukaryota</taxon>
        <taxon>Metazoa</taxon>
        <taxon>Spiralia</taxon>
        <taxon>Lophotrochozoa</taxon>
        <taxon>Mollusca</taxon>
        <taxon>Bivalvia</taxon>
        <taxon>Autobranchia</taxon>
        <taxon>Heteroconchia</taxon>
        <taxon>Euheterodonta</taxon>
        <taxon>Imparidentia</taxon>
        <taxon>Neoheterodontei</taxon>
        <taxon>Myida</taxon>
        <taxon>Dreissenoidea</taxon>
        <taxon>Dreissenidae</taxon>
        <taxon>Dreissena</taxon>
    </lineage>
</organism>
<sequence length="141" mass="15230">MVALASRSPGVVASGPMMAFASRSPRVVASGPMVATSCRVVVGLSDPIAGWSLGGDPIEMIAALFFVIFLCVSVFLAFPFLSGRRGCRSCQGRLDQLLQKLFHFCLLPLSFNSGSRSLLGISTLNFKLFSYLDLNKNYKLM</sequence>
<accession>A0A9D4IL14</accession>
<dbReference type="AlphaFoldDB" id="A0A9D4IL14"/>
<gene>
    <name evidence="2" type="ORF">DPMN_157404</name>
</gene>
<evidence type="ECO:0000313" key="3">
    <source>
        <dbReference type="Proteomes" id="UP000828390"/>
    </source>
</evidence>
<evidence type="ECO:0000313" key="2">
    <source>
        <dbReference type="EMBL" id="KAH3779601.1"/>
    </source>
</evidence>
<keyword evidence="1" id="KW-1133">Transmembrane helix</keyword>
<name>A0A9D4IL14_DREPO</name>
<keyword evidence="1" id="KW-0472">Membrane</keyword>
<dbReference type="EMBL" id="JAIWYP010000008">
    <property type="protein sequence ID" value="KAH3779601.1"/>
    <property type="molecule type" value="Genomic_DNA"/>
</dbReference>
<keyword evidence="3" id="KW-1185">Reference proteome</keyword>
<keyword evidence="1" id="KW-0812">Transmembrane</keyword>
<comment type="caution">
    <text evidence="2">The sequence shown here is derived from an EMBL/GenBank/DDBJ whole genome shotgun (WGS) entry which is preliminary data.</text>
</comment>